<keyword evidence="3" id="KW-1185">Reference proteome</keyword>
<organism evidence="2 3">
    <name type="scientific">Parathielavia appendiculata</name>
    <dbReference type="NCBI Taxonomy" id="2587402"/>
    <lineage>
        <taxon>Eukaryota</taxon>
        <taxon>Fungi</taxon>
        <taxon>Dikarya</taxon>
        <taxon>Ascomycota</taxon>
        <taxon>Pezizomycotina</taxon>
        <taxon>Sordariomycetes</taxon>
        <taxon>Sordariomycetidae</taxon>
        <taxon>Sordariales</taxon>
        <taxon>Chaetomiaceae</taxon>
        <taxon>Parathielavia</taxon>
    </lineage>
</organism>
<evidence type="ECO:0000313" key="3">
    <source>
        <dbReference type="Proteomes" id="UP001302602"/>
    </source>
</evidence>
<proteinExistence type="predicted"/>
<dbReference type="Proteomes" id="UP001302602">
    <property type="component" value="Unassembled WGS sequence"/>
</dbReference>
<accession>A0AAN6YZI4</accession>
<dbReference type="EMBL" id="MU853248">
    <property type="protein sequence ID" value="KAK4119452.1"/>
    <property type="molecule type" value="Genomic_DNA"/>
</dbReference>
<gene>
    <name evidence="2" type="ORF">N657DRAFT_637254</name>
</gene>
<reference evidence="2" key="2">
    <citation type="submission" date="2023-05" db="EMBL/GenBank/DDBJ databases">
        <authorList>
            <consortium name="Lawrence Berkeley National Laboratory"/>
            <person name="Steindorff A."/>
            <person name="Hensen N."/>
            <person name="Bonometti L."/>
            <person name="Westerberg I."/>
            <person name="Brannstrom I.O."/>
            <person name="Guillou S."/>
            <person name="Cros-Aarteil S."/>
            <person name="Calhoun S."/>
            <person name="Haridas S."/>
            <person name="Kuo A."/>
            <person name="Mondo S."/>
            <person name="Pangilinan J."/>
            <person name="Riley R."/>
            <person name="Labutti K."/>
            <person name="Andreopoulos B."/>
            <person name="Lipzen A."/>
            <person name="Chen C."/>
            <person name="Yanf M."/>
            <person name="Daum C."/>
            <person name="Ng V."/>
            <person name="Clum A."/>
            <person name="Ohm R."/>
            <person name="Martin F."/>
            <person name="Silar P."/>
            <person name="Natvig D."/>
            <person name="Lalanne C."/>
            <person name="Gautier V."/>
            <person name="Ament-Velasquez S.L."/>
            <person name="Kruys A."/>
            <person name="Hutchinson M.I."/>
            <person name="Powell A.J."/>
            <person name="Barry K."/>
            <person name="Miller A.N."/>
            <person name="Grigoriev I.V."/>
            <person name="Debuchy R."/>
            <person name="Gladieux P."/>
            <person name="Thoren M.H."/>
            <person name="Johannesson H."/>
        </authorList>
    </citation>
    <scope>NUCLEOTIDE SEQUENCE</scope>
    <source>
        <strain evidence="2">CBS 731.68</strain>
    </source>
</reference>
<feature type="compositionally biased region" description="Low complexity" evidence="1">
    <location>
        <begin position="1"/>
        <end position="16"/>
    </location>
</feature>
<dbReference type="RefSeq" id="XP_062643225.1">
    <property type="nucleotide sequence ID" value="XM_062791495.1"/>
</dbReference>
<reference evidence="2" key="1">
    <citation type="journal article" date="2023" name="Mol. Phylogenet. Evol.">
        <title>Genome-scale phylogeny and comparative genomics of the fungal order Sordariales.</title>
        <authorList>
            <person name="Hensen N."/>
            <person name="Bonometti L."/>
            <person name="Westerberg I."/>
            <person name="Brannstrom I.O."/>
            <person name="Guillou S."/>
            <person name="Cros-Aarteil S."/>
            <person name="Calhoun S."/>
            <person name="Haridas S."/>
            <person name="Kuo A."/>
            <person name="Mondo S."/>
            <person name="Pangilinan J."/>
            <person name="Riley R."/>
            <person name="LaButti K."/>
            <person name="Andreopoulos B."/>
            <person name="Lipzen A."/>
            <person name="Chen C."/>
            <person name="Yan M."/>
            <person name="Daum C."/>
            <person name="Ng V."/>
            <person name="Clum A."/>
            <person name="Steindorff A."/>
            <person name="Ohm R.A."/>
            <person name="Martin F."/>
            <person name="Silar P."/>
            <person name="Natvig D.O."/>
            <person name="Lalanne C."/>
            <person name="Gautier V."/>
            <person name="Ament-Velasquez S.L."/>
            <person name="Kruys A."/>
            <person name="Hutchinson M.I."/>
            <person name="Powell A.J."/>
            <person name="Barry K."/>
            <person name="Miller A.N."/>
            <person name="Grigoriev I.V."/>
            <person name="Debuchy R."/>
            <person name="Gladieux P."/>
            <person name="Hiltunen Thoren M."/>
            <person name="Johannesson H."/>
        </authorList>
    </citation>
    <scope>NUCLEOTIDE SEQUENCE</scope>
    <source>
        <strain evidence="2">CBS 731.68</strain>
    </source>
</reference>
<evidence type="ECO:0000256" key="1">
    <source>
        <dbReference type="SAM" id="MobiDB-lite"/>
    </source>
</evidence>
<evidence type="ECO:0000313" key="2">
    <source>
        <dbReference type="EMBL" id="KAK4119452.1"/>
    </source>
</evidence>
<dbReference type="AlphaFoldDB" id="A0AAN6YZI4"/>
<feature type="region of interest" description="Disordered" evidence="1">
    <location>
        <begin position="1"/>
        <end position="24"/>
    </location>
</feature>
<comment type="caution">
    <text evidence="2">The sequence shown here is derived from an EMBL/GenBank/DDBJ whole genome shotgun (WGS) entry which is preliminary data.</text>
</comment>
<protein>
    <submittedName>
        <fullName evidence="2">Uncharacterized protein</fullName>
    </submittedName>
</protein>
<name>A0AAN6YZI4_9PEZI</name>
<sequence>MATTSTAMTAMPATATRPGTNSGWPQRVLPPDITLLGPKEGPVGAETSKFELGDEGMRYVQKSLDFAIVKLAKYIDLMEENPVYWAALILHPAYKTKWLTEYLEPDRVASIKIEFRVFYQKEYGSVDVELPNQPAQSPAQSPGQSSAQLVAQLLAEQR</sequence>
<dbReference type="GeneID" id="87828264"/>